<dbReference type="Pfam" id="PF12704">
    <property type="entry name" value="MacB_PCD"/>
    <property type="match status" value="1"/>
</dbReference>
<organism evidence="10 11">
    <name type="scientific">Kibdelosporangium phytohabitans</name>
    <dbReference type="NCBI Taxonomy" id="860235"/>
    <lineage>
        <taxon>Bacteria</taxon>
        <taxon>Bacillati</taxon>
        <taxon>Actinomycetota</taxon>
        <taxon>Actinomycetes</taxon>
        <taxon>Pseudonocardiales</taxon>
        <taxon>Pseudonocardiaceae</taxon>
        <taxon>Kibdelosporangium</taxon>
    </lineage>
</organism>
<dbReference type="Pfam" id="PF02687">
    <property type="entry name" value="FtsX"/>
    <property type="match status" value="1"/>
</dbReference>
<dbReference type="InterPro" id="IPR050250">
    <property type="entry name" value="Macrolide_Exporter_MacB"/>
</dbReference>
<feature type="transmembrane region" description="Helical" evidence="7">
    <location>
        <begin position="279"/>
        <end position="304"/>
    </location>
</feature>
<feature type="transmembrane region" description="Helical" evidence="7">
    <location>
        <begin position="332"/>
        <end position="356"/>
    </location>
</feature>
<dbReference type="STRING" id="860235.AOZ06_39770"/>
<evidence type="ECO:0000313" key="10">
    <source>
        <dbReference type="EMBL" id="ALG12185.1"/>
    </source>
</evidence>
<dbReference type="EMBL" id="CP012752">
    <property type="protein sequence ID" value="ALG12185.1"/>
    <property type="molecule type" value="Genomic_DNA"/>
</dbReference>
<dbReference type="GO" id="GO:0022857">
    <property type="term" value="F:transmembrane transporter activity"/>
    <property type="evidence" value="ECO:0007669"/>
    <property type="project" value="TreeGrafter"/>
</dbReference>
<proteinExistence type="inferred from homology"/>
<evidence type="ECO:0000256" key="5">
    <source>
        <dbReference type="ARBA" id="ARBA00023136"/>
    </source>
</evidence>
<evidence type="ECO:0000256" key="2">
    <source>
        <dbReference type="ARBA" id="ARBA00022475"/>
    </source>
</evidence>
<evidence type="ECO:0000259" key="9">
    <source>
        <dbReference type="Pfam" id="PF12704"/>
    </source>
</evidence>
<protein>
    <submittedName>
        <fullName evidence="10">ABC transporter permease</fullName>
    </submittedName>
</protein>
<evidence type="ECO:0000313" key="11">
    <source>
        <dbReference type="Proteomes" id="UP000063699"/>
    </source>
</evidence>
<accession>A0A0N9IC90</accession>
<comment type="subcellular location">
    <subcellularLocation>
        <location evidence="1">Cell membrane</location>
        <topology evidence="1">Multi-pass membrane protein</topology>
    </subcellularLocation>
</comment>
<dbReference type="KEGG" id="kphy:AOZ06_39770"/>
<dbReference type="Proteomes" id="UP000063699">
    <property type="component" value="Chromosome"/>
</dbReference>
<dbReference type="InterPro" id="IPR003838">
    <property type="entry name" value="ABC3_permease_C"/>
</dbReference>
<evidence type="ECO:0000256" key="1">
    <source>
        <dbReference type="ARBA" id="ARBA00004651"/>
    </source>
</evidence>
<name>A0A0N9IC90_9PSEU</name>
<evidence type="ECO:0000259" key="8">
    <source>
        <dbReference type="Pfam" id="PF02687"/>
    </source>
</evidence>
<sequence length="402" mass="40575">MSAPTRALPPSSALRVPDLARESMSGVRGRPGRAVLSLLGIAVGVTAMVAVLGISAASQAGLVAQISSLGTNMLTVSPGRDLYGQQTELPAESVAMVGQVDGVESVSAVGAVRGHSVRRTGKIDVADTNGIAVLAARLDLLSTLGGSVATGSFLTSATERYPAVVLGSVAAARLGVRVIGDQVYLGDQWFTVTGLLAPLPLAPEIDRAALVGWPIAQTQLGFSGHPTTIYERSADAAVPDVRAVLAATVNPENPQNVSVSRPSDALTAQLAARSAFDQLFLGLGAVALLVGGIGVANTMIISVLERRGEIGMRRSLGATRGHILAQFLAESAVLSTIGGGLGALLGIAACVGNSLARDLPVVLPWAAVGLGLAAAITTGIVAGLYPASRAARLSPTQALTAI</sequence>
<feature type="transmembrane region" description="Helical" evidence="7">
    <location>
        <begin position="362"/>
        <end position="385"/>
    </location>
</feature>
<dbReference type="PANTHER" id="PTHR30572">
    <property type="entry name" value="MEMBRANE COMPONENT OF TRANSPORTER-RELATED"/>
    <property type="match status" value="1"/>
</dbReference>
<dbReference type="RefSeq" id="WP_054294081.1">
    <property type="nucleotide sequence ID" value="NZ_CP012752.1"/>
</dbReference>
<keyword evidence="3 7" id="KW-0812">Transmembrane</keyword>
<evidence type="ECO:0000256" key="6">
    <source>
        <dbReference type="ARBA" id="ARBA00038076"/>
    </source>
</evidence>
<feature type="domain" description="MacB-like periplasmic core" evidence="9">
    <location>
        <begin position="35"/>
        <end position="235"/>
    </location>
</feature>
<gene>
    <name evidence="10" type="ORF">AOZ06_39770</name>
</gene>
<dbReference type="GO" id="GO:0005886">
    <property type="term" value="C:plasma membrane"/>
    <property type="evidence" value="ECO:0007669"/>
    <property type="project" value="UniProtKB-SubCell"/>
</dbReference>
<keyword evidence="4 7" id="KW-1133">Transmembrane helix</keyword>
<reference evidence="10 11" key="1">
    <citation type="submission" date="2015-07" db="EMBL/GenBank/DDBJ databases">
        <title>Genome sequencing of Kibdelosporangium phytohabitans.</title>
        <authorList>
            <person name="Qin S."/>
            <person name="Xing K."/>
        </authorList>
    </citation>
    <scope>NUCLEOTIDE SEQUENCE [LARGE SCALE GENOMIC DNA]</scope>
    <source>
        <strain evidence="10 11">KLBMP1111</strain>
    </source>
</reference>
<comment type="similarity">
    <text evidence="6">Belongs to the ABC-4 integral membrane protein family.</text>
</comment>
<keyword evidence="5 7" id="KW-0472">Membrane</keyword>
<evidence type="ECO:0000256" key="7">
    <source>
        <dbReference type="SAM" id="Phobius"/>
    </source>
</evidence>
<dbReference type="OrthoDB" id="9780560at2"/>
<evidence type="ECO:0000256" key="3">
    <source>
        <dbReference type="ARBA" id="ARBA00022692"/>
    </source>
</evidence>
<feature type="transmembrane region" description="Helical" evidence="7">
    <location>
        <begin position="34"/>
        <end position="57"/>
    </location>
</feature>
<evidence type="ECO:0000256" key="4">
    <source>
        <dbReference type="ARBA" id="ARBA00022989"/>
    </source>
</evidence>
<dbReference type="PANTHER" id="PTHR30572:SF4">
    <property type="entry name" value="ABC TRANSPORTER PERMEASE YTRF"/>
    <property type="match status" value="1"/>
</dbReference>
<feature type="domain" description="ABC3 transporter permease C-terminal" evidence="8">
    <location>
        <begin position="283"/>
        <end position="395"/>
    </location>
</feature>
<keyword evidence="11" id="KW-1185">Reference proteome</keyword>
<dbReference type="AlphaFoldDB" id="A0A0N9IC90"/>
<keyword evidence="2" id="KW-1003">Cell membrane</keyword>
<dbReference type="InterPro" id="IPR025857">
    <property type="entry name" value="MacB_PCD"/>
</dbReference>